<reference evidence="10 11" key="1">
    <citation type="submission" date="2017-07" db="EMBL/GenBank/DDBJ databases">
        <title>Genome sequencing and assembly of Paenibacillus rigui.</title>
        <authorList>
            <person name="Mayilraj S."/>
        </authorList>
    </citation>
    <scope>NUCLEOTIDE SEQUENCE [LARGE SCALE GENOMIC DNA]</scope>
    <source>
        <strain evidence="10 11">JCM 16352</strain>
    </source>
</reference>
<dbReference type="CDD" id="cd00090">
    <property type="entry name" value="HTH_ARSR"/>
    <property type="match status" value="1"/>
</dbReference>
<protein>
    <recommendedName>
        <fullName evidence="3">DNA topoisomerase (ATP-hydrolyzing)</fullName>
        <ecNumber evidence="3">5.6.2.2</ecNumber>
    </recommendedName>
</protein>
<dbReference type="Gene3D" id="1.10.10.10">
    <property type="entry name" value="Winged helix-like DNA-binding domain superfamily/Winged helix DNA-binding domain"/>
    <property type="match status" value="1"/>
</dbReference>
<dbReference type="Proteomes" id="UP000215509">
    <property type="component" value="Unassembled WGS sequence"/>
</dbReference>
<evidence type="ECO:0000256" key="5">
    <source>
        <dbReference type="ARBA" id="ARBA00022840"/>
    </source>
</evidence>
<evidence type="ECO:0000313" key="11">
    <source>
        <dbReference type="Proteomes" id="UP000215509"/>
    </source>
</evidence>
<comment type="similarity">
    <text evidence="2">Belongs to the type II topoisomerase GyrB family.</text>
</comment>
<dbReference type="SUPFAM" id="SSF55874">
    <property type="entry name" value="ATPase domain of HSP90 chaperone/DNA topoisomerase II/histidine kinase"/>
    <property type="match status" value="1"/>
</dbReference>
<keyword evidence="7" id="KW-0238">DNA-binding</keyword>
<keyword evidence="11" id="KW-1185">Reference proteome</keyword>
<dbReference type="InterPro" id="IPR001845">
    <property type="entry name" value="HTH_ArsR_DNA-bd_dom"/>
</dbReference>
<dbReference type="SUPFAM" id="SSF46785">
    <property type="entry name" value="Winged helix' DNA-binding domain"/>
    <property type="match status" value="1"/>
</dbReference>
<comment type="catalytic activity">
    <reaction evidence="1">
        <text>ATP-dependent breakage, passage and rejoining of double-stranded DNA.</text>
        <dbReference type="EC" id="5.6.2.2"/>
    </reaction>
</comment>
<comment type="caution">
    <text evidence="10">The sequence shown here is derived from an EMBL/GenBank/DDBJ whole genome shotgun (WGS) entry which is preliminary data.</text>
</comment>
<dbReference type="PANTHER" id="PTHR45866">
    <property type="entry name" value="DNA GYRASE/TOPOISOMERASE SUBUNIT B"/>
    <property type="match status" value="1"/>
</dbReference>
<dbReference type="InterPro" id="IPR011991">
    <property type="entry name" value="ArsR-like_HTH"/>
</dbReference>
<evidence type="ECO:0000313" key="10">
    <source>
        <dbReference type="EMBL" id="OXM87514.1"/>
    </source>
</evidence>
<dbReference type="InterPro" id="IPR036890">
    <property type="entry name" value="HATPase_C_sf"/>
</dbReference>
<keyword evidence="6" id="KW-0799">Topoisomerase</keyword>
<dbReference type="InterPro" id="IPR036390">
    <property type="entry name" value="WH_DNA-bd_sf"/>
</dbReference>
<gene>
    <name evidence="10" type="ORF">CF651_04700</name>
</gene>
<dbReference type="AlphaFoldDB" id="A0A229UVR9"/>
<dbReference type="Gene3D" id="3.30.565.10">
    <property type="entry name" value="Histidine kinase-like ATPase, C-terminal domain"/>
    <property type="match status" value="1"/>
</dbReference>
<sequence>MLLTRDYGVELDGLKTQLAELQEIVKEIVKNSSSKETRIKEDCDQSGKLLADINTGQGELGGIFFSGQYLGEKSRYRWEPHERDVKQLLDLDSDKVAKILSALGHKQRIDIIRAVLQQPLTGTELVDRLNMGTTGQLYHHIKALLGADLLTQEERGGNYSFPGHRALPFLLLLAAVSELLDTSDYMELSEARNNAGDYLGTSPEEYDPHLLLRSVLENTILEHQAGYCSDVSVVFHSDGSVTVADNGRGIPVQSFSNSEKPRVQAVLTEISRFSASFNAPNSQKGITIPIVNTLSQRLTVEVRREGKVFRQEYKHGIPQTPLLTVGLTNETGTSLTFFPDKEIFHSGFDQSLFANEIADISETFPNLKIHLLTD</sequence>
<dbReference type="PANTHER" id="PTHR45866:SF1">
    <property type="entry name" value="DNA GYRASE SUBUNIT B, MITOCHONDRIAL"/>
    <property type="match status" value="1"/>
</dbReference>
<dbReference type="OrthoDB" id="4479164at2"/>
<dbReference type="SMART" id="SM00418">
    <property type="entry name" value="HTH_ARSR"/>
    <property type="match status" value="1"/>
</dbReference>
<evidence type="ECO:0000256" key="1">
    <source>
        <dbReference type="ARBA" id="ARBA00000185"/>
    </source>
</evidence>
<dbReference type="GO" id="GO:0005524">
    <property type="term" value="F:ATP binding"/>
    <property type="evidence" value="ECO:0007669"/>
    <property type="project" value="UniProtKB-KW"/>
</dbReference>
<dbReference type="EC" id="5.6.2.2" evidence="3"/>
<name>A0A229UVR9_9BACL</name>
<dbReference type="EMBL" id="NMQW01000005">
    <property type="protein sequence ID" value="OXM87514.1"/>
    <property type="molecule type" value="Genomic_DNA"/>
</dbReference>
<evidence type="ECO:0000256" key="6">
    <source>
        <dbReference type="ARBA" id="ARBA00023029"/>
    </source>
</evidence>
<evidence type="ECO:0000259" key="9">
    <source>
        <dbReference type="SMART" id="SM00418"/>
    </source>
</evidence>
<feature type="domain" description="HTH arsR-type" evidence="9">
    <location>
        <begin position="98"/>
        <end position="175"/>
    </location>
</feature>
<evidence type="ECO:0000256" key="4">
    <source>
        <dbReference type="ARBA" id="ARBA00022741"/>
    </source>
</evidence>
<organism evidence="10 11">
    <name type="scientific">Paenibacillus rigui</name>
    <dbReference type="NCBI Taxonomy" id="554312"/>
    <lineage>
        <taxon>Bacteria</taxon>
        <taxon>Bacillati</taxon>
        <taxon>Bacillota</taxon>
        <taxon>Bacilli</taxon>
        <taxon>Bacillales</taxon>
        <taxon>Paenibacillaceae</taxon>
        <taxon>Paenibacillus</taxon>
    </lineage>
</organism>
<dbReference type="GO" id="GO:0003700">
    <property type="term" value="F:DNA-binding transcription factor activity"/>
    <property type="evidence" value="ECO:0007669"/>
    <property type="project" value="InterPro"/>
</dbReference>
<evidence type="ECO:0000256" key="2">
    <source>
        <dbReference type="ARBA" id="ARBA00010708"/>
    </source>
</evidence>
<evidence type="ECO:0000256" key="3">
    <source>
        <dbReference type="ARBA" id="ARBA00012895"/>
    </source>
</evidence>
<accession>A0A229UVR9</accession>
<proteinExistence type="inferred from homology"/>
<keyword evidence="4" id="KW-0547">Nucleotide-binding</keyword>
<dbReference type="GO" id="GO:0003677">
    <property type="term" value="F:DNA binding"/>
    <property type="evidence" value="ECO:0007669"/>
    <property type="project" value="UniProtKB-KW"/>
</dbReference>
<keyword evidence="8" id="KW-0413">Isomerase</keyword>
<dbReference type="InterPro" id="IPR036388">
    <property type="entry name" value="WH-like_DNA-bd_sf"/>
</dbReference>
<keyword evidence="5" id="KW-0067">ATP-binding</keyword>
<evidence type="ECO:0000256" key="8">
    <source>
        <dbReference type="ARBA" id="ARBA00023235"/>
    </source>
</evidence>
<dbReference type="GO" id="GO:0003918">
    <property type="term" value="F:DNA topoisomerase type II (double strand cut, ATP-hydrolyzing) activity"/>
    <property type="evidence" value="ECO:0007669"/>
    <property type="project" value="UniProtKB-EC"/>
</dbReference>
<evidence type="ECO:0000256" key="7">
    <source>
        <dbReference type="ARBA" id="ARBA00023125"/>
    </source>
</evidence>